<name>A0A2J6PW55_9HELO</name>
<dbReference type="OrthoDB" id="3549057at2759"/>
<evidence type="ECO:0000256" key="1">
    <source>
        <dbReference type="SAM" id="MobiDB-lite"/>
    </source>
</evidence>
<dbReference type="AlphaFoldDB" id="A0A2J6PW55"/>
<sequence>MVTSVARQQQTKHGSPPRLKLANDSDIPVIWTHEKSPTNPQTTVRELSSQPSFDYLPRSQAKLPKPKRLLTTTDRDQATKSRTNRDPLEQCTKDNIAYDIAHGLLAQTPIPKLETQYDLVFDVWTKRLRRKIKDIQKGEKHDTLSLDKKNPPFLVDGRKIFLEIPKWCWEMTVYWRTCDVHRVIHTHSAKIKLPFSVWWEKNIGGSPRMELILEK</sequence>
<protein>
    <submittedName>
        <fullName evidence="2">Uncharacterized protein</fullName>
    </submittedName>
</protein>
<evidence type="ECO:0000313" key="3">
    <source>
        <dbReference type="Proteomes" id="UP000235672"/>
    </source>
</evidence>
<accession>A0A2J6PW55</accession>
<gene>
    <name evidence="2" type="ORF">NA56DRAFT_648041</name>
</gene>
<proteinExistence type="predicted"/>
<dbReference type="EMBL" id="KZ613495">
    <property type="protein sequence ID" value="PMD18271.1"/>
    <property type="molecule type" value="Genomic_DNA"/>
</dbReference>
<keyword evidence="3" id="KW-1185">Reference proteome</keyword>
<feature type="compositionally biased region" description="Basic and acidic residues" evidence="1">
    <location>
        <begin position="73"/>
        <end position="85"/>
    </location>
</feature>
<feature type="region of interest" description="Disordered" evidence="1">
    <location>
        <begin position="1"/>
        <end position="85"/>
    </location>
</feature>
<organism evidence="2 3">
    <name type="scientific">Hyaloscypha hepaticicola</name>
    <dbReference type="NCBI Taxonomy" id="2082293"/>
    <lineage>
        <taxon>Eukaryota</taxon>
        <taxon>Fungi</taxon>
        <taxon>Dikarya</taxon>
        <taxon>Ascomycota</taxon>
        <taxon>Pezizomycotina</taxon>
        <taxon>Leotiomycetes</taxon>
        <taxon>Helotiales</taxon>
        <taxon>Hyaloscyphaceae</taxon>
        <taxon>Hyaloscypha</taxon>
    </lineage>
</organism>
<feature type="compositionally biased region" description="Polar residues" evidence="1">
    <location>
        <begin position="37"/>
        <end position="52"/>
    </location>
</feature>
<dbReference type="STRING" id="1745343.A0A2J6PW55"/>
<dbReference type="Proteomes" id="UP000235672">
    <property type="component" value="Unassembled WGS sequence"/>
</dbReference>
<feature type="compositionally biased region" description="Polar residues" evidence="1">
    <location>
        <begin position="1"/>
        <end position="13"/>
    </location>
</feature>
<reference evidence="2 3" key="1">
    <citation type="submission" date="2016-05" db="EMBL/GenBank/DDBJ databases">
        <title>A degradative enzymes factory behind the ericoid mycorrhizal symbiosis.</title>
        <authorList>
            <consortium name="DOE Joint Genome Institute"/>
            <person name="Martino E."/>
            <person name="Morin E."/>
            <person name="Grelet G."/>
            <person name="Kuo A."/>
            <person name="Kohler A."/>
            <person name="Daghino S."/>
            <person name="Barry K."/>
            <person name="Choi C."/>
            <person name="Cichocki N."/>
            <person name="Clum A."/>
            <person name="Copeland A."/>
            <person name="Hainaut M."/>
            <person name="Haridas S."/>
            <person name="Labutti K."/>
            <person name="Lindquist E."/>
            <person name="Lipzen A."/>
            <person name="Khouja H.-R."/>
            <person name="Murat C."/>
            <person name="Ohm R."/>
            <person name="Olson A."/>
            <person name="Spatafora J."/>
            <person name="Veneault-Fourrey C."/>
            <person name="Henrissat B."/>
            <person name="Grigoriev I."/>
            <person name="Martin F."/>
            <person name="Perotto S."/>
        </authorList>
    </citation>
    <scope>NUCLEOTIDE SEQUENCE [LARGE SCALE GENOMIC DNA]</scope>
    <source>
        <strain evidence="2 3">UAMH 7357</strain>
    </source>
</reference>
<evidence type="ECO:0000313" key="2">
    <source>
        <dbReference type="EMBL" id="PMD18271.1"/>
    </source>
</evidence>